<comment type="caution">
    <text evidence="2">The sequence shown here is derived from an EMBL/GenBank/DDBJ whole genome shotgun (WGS) entry which is preliminary data.</text>
</comment>
<evidence type="ECO:0000313" key="3">
    <source>
        <dbReference type="Proteomes" id="UP000662314"/>
    </source>
</evidence>
<organism evidence="2 3">
    <name type="scientific">Dendronalium phyllosphericum CENA369</name>
    <dbReference type="NCBI Taxonomy" id="1725256"/>
    <lineage>
        <taxon>Bacteria</taxon>
        <taxon>Bacillati</taxon>
        <taxon>Cyanobacteriota</taxon>
        <taxon>Cyanophyceae</taxon>
        <taxon>Nostocales</taxon>
        <taxon>Nostocaceae</taxon>
        <taxon>Dendronalium</taxon>
        <taxon>Dendronalium phyllosphericum</taxon>
    </lineage>
</organism>
<gene>
    <name evidence="2" type="ORF">I8752_34320</name>
</gene>
<dbReference type="AlphaFoldDB" id="A0A8J7I872"/>
<sequence>MDFGIRNPVAGHSSHVDDKGRQWGGVDADIFSYLSDISNLEQFADMAQNADQLAQFLDPFLDNAETYFEAMQKLVDGQVTWTELRKKFGSKVATAIAKIRKLNGEFDAEMDRVDAQDRADLLRIEQKRKHGLTEIASQLHVDLETELWRHENKIGTIETRKATQQERQTIQTGLRKKRQELLDRAKHGTGRTNPEKVPVQTQDSSPSSGVSATGTSRGWGENLNNLWDRLGNR</sequence>
<reference evidence="2 3" key="1">
    <citation type="journal article" date="2021" name="Int. J. Syst. Evol. Microbiol.">
        <title>Amazonocrinis nigriterrae gen. nov., sp. nov., Atlanticothrix silvestris gen. nov., sp. nov. and Dendronalium phyllosphericum gen. nov., sp. nov., nostocacean cyanobacteria from Brazilian environments.</title>
        <authorList>
            <person name="Alvarenga D.O."/>
            <person name="Andreote A.P.D."/>
            <person name="Branco L.H.Z."/>
            <person name="Delbaje E."/>
            <person name="Cruz R.B."/>
            <person name="Varani A.M."/>
            <person name="Fiore M.F."/>
        </authorList>
    </citation>
    <scope>NUCLEOTIDE SEQUENCE [LARGE SCALE GENOMIC DNA]</scope>
    <source>
        <strain evidence="2 3">CENA369</strain>
    </source>
</reference>
<feature type="compositionally biased region" description="Polar residues" evidence="1">
    <location>
        <begin position="199"/>
        <end position="216"/>
    </location>
</feature>
<keyword evidence="3" id="KW-1185">Reference proteome</keyword>
<proteinExistence type="predicted"/>
<name>A0A8J7I872_9NOST</name>
<evidence type="ECO:0000256" key="1">
    <source>
        <dbReference type="SAM" id="MobiDB-lite"/>
    </source>
</evidence>
<protein>
    <submittedName>
        <fullName evidence="2">Uncharacterized protein</fullName>
    </submittedName>
</protein>
<evidence type="ECO:0000313" key="2">
    <source>
        <dbReference type="EMBL" id="MBH8577950.1"/>
    </source>
</evidence>
<feature type="region of interest" description="Disordered" evidence="1">
    <location>
        <begin position="184"/>
        <end position="233"/>
    </location>
</feature>
<dbReference type="Proteomes" id="UP000662314">
    <property type="component" value="Unassembled WGS sequence"/>
</dbReference>
<accession>A0A8J7I872</accession>
<dbReference type="EMBL" id="JAECZA010000300">
    <property type="protein sequence ID" value="MBH8577950.1"/>
    <property type="molecule type" value="Genomic_DNA"/>
</dbReference>
<dbReference type="RefSeq" id="WP_214436630.1">
    <property type="nucleotide sequence ID" value="NZ_CAWPUQ010000237.1"/>
</dbReference>